<evidence type="ECO:0000256" key="2">
    <source>
        <dbReference type="ARBA" id="ARBA00022603"/>
    </source>
</evidence>
<organism evidence="8 9">
    <name type="scientific">Candidatus Amesbacteria bacterium GW2011_GWC2_45_19</name>
    <dbReference type="NCBI Taxonomy" id="1618366"/>
    <lineage>
        <taxon>Bacteria</taxon>
        <taxon>Candidatus Amesiibacteriota</taxon>
    </lineage>
</organism>
<evidence type="ECO:0000259" key="7">
    <source>
        <dbReference type="Pfam" id="PF01035"/>
    </source>
</evidence>
<comment type="catalytic activity">
    <reaction evidence="6">
        <text>a 6-O-methyl-2'-deoxyguanosine in DNA + L-cysteinyl-[protein] = S-methyl-L-cysteinyl-[protein] + a 2'-deoxyguanosine in DNA</text>
        <dbReference type="Rhea" id="RHEA:24000"/>
        <dbReference type="Rhea" id="RHEA-COMP:10131"/>
        <dbReference type="Rhea" id="RHEA-COMP:10132"/>
        <dbReference type="Rhea" id="RHEA-COMP:11367"/>
        <dbReference type="Rhea" id="RHEA-COMP:11368"/>
        <dbReference type="ChEBI" id="CHEBI:29950"/>
        <dbReference type="ChEBI" id="CHEBI:82612"/>
        <dbReference type="ChEBI" id="CHEBI:85445"/>
        <dbReference type="ChEBI" id="CHEBI:85448"/>
        <dbReference type="EC" id="2.1.1.63"/>
    </reaction>
</comment>
<dbReference type="GO" id="GO:0003908">
    <property type="term" value="F:methylated-DNA-[protein]-cysteine S-methyltransferase activity"/>
    <property type="evidence" value="ECO:0007669"/>
    <property type="project" value="UniProtKB-EC"/>
</dbReference>
<accession>A0A0G1PBJ1</accession>
<dbReference type="GO" id="GO:0006281">
    <property type="term" value="P:DNA repair"/>
    <property type="evidence" value="ECO:0007669"/>
    <property type="project" value="UniProtKB-KW"/>
</dbReference>
<evidence type="ECO:0000256" key="3">
    <source>
        <dbReference type="ARBA" id="ARBA00022679"/>
    </source>
</evidence>
<dbReference type="PROSITE" id="PS00374">
    <property type="entry name" value="MGMT"/>
    <property type="match status" value="1"/>
</dbReference>
<dbReference type="EMBL" id="LCKS01000007">
    <property type="protein sequence ID" value="KKU02773.1"/>
    <property type="molecule type" value="Genomic_DNA"/>
</dbReference>
<dbReference type="CDD" id="cd06445">
    <property type="entry name" value="ATase"/>
    <property type="match status" value="1"/>
</dbReference>
<dbReference type="InterPro" id="IPR036388">
    <property type="entry name" value="WH-like_DNA-bd_sf"/>
</dbReference>
<keyword evidence="4" id="KW-0227">DNA damage</keyword>
<dbReference type="AlphaFoldDB" id="A0A0G1PBJ1"/>
<dbReference type="InterPro" id="IPR014048">
    <property type="entry name" value="MethylDNA_cys_MeTrfase_DNA-bd"/>
</dbReference>
<keyword evidence="3" id="KW-0808">Transferase</keyword>
<sequence length="97" mass="10474">MFAEIYQIVQGIPVGKVATYGQVTMILGTKDSRRVGQALHANKDRRVPCHRVVFADGSLAPGYAFGGAGEQKKKLLAEGVEFRGEKVDLGKNGWVGK</sequence>
<evidence type="ECO:0000256" key="6">
    <source>
        <dbReference type="ARBA" id="ARBA00049348"/>
    </source>
</evidence>
<reference evidence="8 9" key="1">
    <citation type="journal article" date="2015" name="Nature">
        <title>rRNA introns, odd ribosomes, and small enigmatic genomes across a large radiation of phyla.</title>
        <authorList>
            <person name="Brown C.T."/>
            <person name="Hug L.A."/>
            <person name="Thomas B.C."/>
            <person name="Sharon I."/>
            <person name="Castelle C.J."/>
            <person name="Singh A."/>
            <person name="Wilkins M.J."/>
            <person name="Williams K.H."/>
            <person name="Banfield J.F."/>
        </authorList>
    </citation>
    <scope>NUCLEOTIDE SEQUENCE [LARGE SCALE GENOMIC DNA]</scope>
</reference>
<protein>
    <recommendedName>
        <fullName evidence="7">Methylated-DNA-[protein]-cysteine S-methyltransferase DNA binding domain-containing protein</fullName>
    </recommendedName>
</protein>
<name>A0A0G1PBJ1_9BACT</name>
<dbReference type="SUPFAM" id="SSF46767">
    <property type="entry name" value="Methylated DNA-protein cysteine methyltransferase, C-terminal domain"/>
    <property type="match status" value="1"/>
</dbReference>
<dbReference type="Pfam" id="PF01035">
    <property type="entry name" value="DNA_binding_1"/>
    <property type="match status" value="1"/>
</dbReference>
<gene>
    <name evidence="8" type="ORF">UX05_C0007G0002</name>
</gene>
<evidence type="ECO:0000313" key="9">
    <source>
        <dbReference type="Proteomes" id="UP000034264"/>
    </source>
</evidence>
<evidence type="ECO:0000256" key="5">
    <source>
        <dbReference type="ARBA" id="ARBA00023204"/>
    </source>
</evidence>
<dbReference type="Proteomes" id="UP000034264">
    <property type="component" value="Unassembled WGS sequence"/>
</dbReference>
<dbReference type="GO" id="GO:0032259">
    <property type="term" value="P:methylation"/>
    <property type="evidence" value="ECO:0007669"/>
    <property type="project" value="UniProtKB-KW"/>
</dbReference>
<dbReference type="InterPro" id="IPR036217">
    <property type="entry name" value="MethylDNA_cys_MeTrfase_DNAb"/>
</dbReference>
<dbReference type="PANTHER" id="PTHR42942:SF1">
    <property type="entry name" value="ALKYLTRANSFERASE-LIKE PROTEIN 1"/>
    <property type="match status" value="1"/>
</dbReference>
<feature type="domain" description="Methylated-DNA-[protein]-cysteine S-methyltransferase DNA binding" evidence="7">
    <location>
        <begin position="3"/>
        <end position="80"/>
    </location>
</feature>
<dbReference type="InterPro" id="IPR001497">
    <property type="entry name" value="MethylDNA_cys_MeTrfase_AS"/>
</dbReference>
<dbReference type="InterPro" id="IPR052520">
    <property type="entry name" value="ATL_DNA_repair"/>
</dbReference>
<proteinExistence type="predicted"/>
<dbReference type="NCBIfam" id="TIGR00589">
    <property type="entry name" value="ogt"/>
    <property type="match status" value="1"/>
</dbReference>
<dbReference type="PANTHER" id="PTHR42942">
    <property type="entry name" value="6-O-METHYLGUANINE DNA METHYLTRANSFERASE"/>
    <property type="match status" value="1"/>
</dbReference>
<evidence type="ECO:0000313" key="8">
    <source>
        <dbReference type="EMBL" id="KKU02773.1"/>
    </source>
</evidence>
<evidence type="ECO:0000256" key="1">
    <source>
        <dbReference type="ARBA" id="ARBA00001286"/>
    </source>
</evidence>
<evidence type="ECO:0000256" key="4">
    <source>
        <dbReference type="ARBA" id="ARBA00022763"/>
    </source>
</evidence>
<comment type="catalytic activity">
    <reaction evidence="1">
        <text>a 4-O-methyl-thymidine in DNA + L-cysteinyl-[protein] = a thymidine in DNA + S-methyl-L-cysteinyl-[protein]</text>
        <dbReference type="Rhea" id="RHEA:53428"/>
        <dbReference type="Rhea" id="RHEA-COMP:10131"/>
        <dbReference type="Rhea" id="RHEA-COMP:10132"/>
        <dbReference type="Rhea" id="RHEA-COMP:13555"/>
        <dbReference type="Rhea" id="RHEA-COMP:13556"/>
        <dbReference type="ChEBI" id="CHEBI:29950"/>
        <dbReference type="ChEBI" id="CHEBI:82612"/>
        <dbReference type="ChEBI" id="CHEBI:137386"/>
        <dbReference type="ChEBI" id="CHEBI:137387"/>
        <dbReference type="EC" id="2.1.1.63"/>
    </reaction>
</comment>
<dbReference type="Gene3D" id="1.10.10.10">
    <property type="entry name" value="Winged helix-like DNA-binding domain superfamily/Winged helix DNA-binding domain"/>
    <property type="match status" value="1"/>
</dbReference>
<keyword evidence="5" id="KW-0234">DNA repair</keyword>
<keyword evidence="2" id="KW-0489">Methyltransferase</keyword>
<comment type="caution">
    <text evidence="8">The sequence shown here is derived from an EMBL/GenBank/DDBJ whole genome shotgun (WGS) entry which is preliminary data.</text>
</comment>